<dbReference type="InterPro" id="IPR016161">
    <property type="entry name" value="Ald_DH/histidinol_DH"/>
</dbReference>
<dbReference type="PANTHER" id="PTHR43570:SF16">
    <property type="entry name" value="ALDEHYDE DEHYDROGENASE TYPE III, ISOFORM Q"/>
    <property type="match status" value="1"/>
</dbReference>
<evidence type="ECO:0000256" key="6">
    <source>
        <dbReference type="RuleBase" id="RU003345"/>
    </source>
</evidence>
<evidence type="ECO:0000256" key="5">
    <source>
        <dbReference type="PROSITE-ProRule" id="PRU10007"/>
    </source>
</evidence>
<evidence type="ECO:0000313" key="9">
    <source>
        <dbReference type="Proteomes" id="UP001164929"/>
    </source>
</evidence>
<dbReference type="PIRSF" id="PIRSF036492">
    <property type="entry name" value="ALDH"/>
    <property type="match status" value="1"/>
</dbReference>
<evidence type="ECO:0000256" key="4">
    <source>
        <dbReference type="PIRSR" id="PIRSR036492-1"/>
    </source>
</evidence>
<name>A0AAD6WCC4_9ROSI</name>
<dbReference type="InterPro" id="IPR016163">
    <property type="entry name" value="Ald_DH_C"/>
</dbReference>
<dbReference type="Pfam" id="PF00171">
    <property type="entry name" value="Aldedh"/>
    <property type="match status" value="1"/>
</dbReference>
<keyword evidence="2 3" id="KW-0560">Oxidoreductase</keyword>
<evidence type="ECO:0000256" key="3">
    <source>
        <dbReference type="PIRNR" id="PIRNR036492"/>
    </source>
</evidence>
<dbReference type="GO" id="GO:0006081">
    <property type="term" value="P:aldehyde metabolic process"/>
    <property type="evidence" value="ECO:0007669"/>
    <property type="project" value="InterPro"/>
</dbReference>
<comment type="caution">
    <text evidence="8">The sequence shown here is derived from an EMBL/GenBank/DDBJ whole genome shotgun (WGS) entry which is preliminary data.</text>
</comment>
<protein>
    <recommendedName>
        <fullName evidence="3">Aldehyde dehydrogenase</fullName>
    </recommendedName>
</protein>
<dbReference type="Proteomes" id="UP001164929">
    <property type="component" value="Chromosome 2"/>
</dbReference>
<evidence type="ECO:0000313" key="8">
    <source>
        <dbReference type="EMBL" id="KAJ7006606.1"/>
    </source>
</evidence>
<keyword evidence="9" id="KW-1185">Reference proteome</keyword>
<feature type="domain" description="Aldehyde dehydrogenase" evidence="7">
    <location>
        <begin position="143"/>
        <end position="396"/>
    </location>
</feature>
<comment type="similarity">
    <text evidence="1 3 6">Belongs to the aldehyde dehydrogenase family.</text>
</comment>
<organism evidence="8 9">
    <name type="scientific">Populus alba x Populus x berolinensis</name>
    <dbReference type="NCBI Taxonomy" id="444605"/>
    <lineage>
        <taxon>Eukaryota</taxon>
        <taxon>Viridiplantae</taxon>
        <taxon>Streptophyta</taxon>
        <taxon>Embryophyta</taxon>
        <taxon>Tracheophyta</taxon>
        <taxon>Spermatophyta</taxon>
        <taxon>Magnoliopsida</taxon>
        <taxon>eudicotyledons</taxon>
        <taxon>Gunneridae</taxon>
        <taxon>Pentapetalae</taxon>
        <taxon>rosids</taxon>
        <taxon>fabids</taxon>
        <taxon>Malpighiales</taxon>
        <taxon>Salicaceae</taxon>
        <taxon>Saliceae</taxon>
        <taxon>Populus</taxon>
    </lineage>
</organism>
<dbReference type="InterPro" id="IPR016162">
    <property type="entry name" value="Ald_DH_N"/>
</dbReference>
<dbReference type="Gene3D" id="3.40.309.10">
    <property type="entry name" value="Aldehyde Dehydrogenase, Chain A, domain 2"/>
    <property type="match status" value="1"/>
</dbReference>
<dbReference type="GO" id="GO:0005737">
    <property type="term" value="C:cytoplasm"/>
    <property type="evidence" value="ECO:0007669"/>
    <property type="project" value="TreeGrafter"/>
</dbReference>
<evidence type="ECO:0000256" key="1">
    <source>
        <dbReference type="ARBA" id="ARBA00009986"/>
    </source>
</evidence>
<dbReference type="FunFam" id="3.40.605.10:FF:000004">
    <property type="entry name" value="Aldehyde dehydrogenase"/>
    <property type="match status" value="1"/>
</dbReference>
<dbReference type="SUPFAM" id="SSF53720">
    <property type="entry name" value="ALDH-like"/>
    <property type="match status" value="1"/>
</dbReference>
<dbReference type="GO" id="GO:0004029">
    <property type="term" value="F:aldehyde dehydrogenase (NAD+) activity"/>
    <property type="evidence" value="ECO:0007669"/>
    <property type="project" value="TreeGrafter"/>
</dbReference>
<dbReference type="InterPro" id="IPR012394">
    <property type="entry name" value="Aldehyde_DH_NAD(P)"/>
</dbReference>
<dbReference type="EMBL" id="JAQIZT010000002">
    <property type="protein sequence ID" value="KAJ7006606.1"/>
    <property type="molecule type" value="Genomic_DNA"/>
</dbReference>
<feature type="active site" evidence="4">
    <location>
        <position position="290"/>
    </location>
</feature>
<dbReference type="AlphaFoldDB" id="A0AAD6WCC4"/>
<dbReference type="InterPro" id="IPR029510">
    <property type="entry name" value="Ald_DH_CS_GLU"/>
</dbReference>
<dbReference type="PANTHER" id="PTHR43570">
    <property type="entry name" value="ALDEHYDE DEHYDROGENASE"/>
    <property type="match status" value="1"/>
</dbReference>
<proteinExistence type="inferred from homology"/>
<dbReference type="InterPro" id="IPR015590">
    <property type="entry name" value="Aldehyde_DH_dom"/>
</dbReference>
<sequence length="413" mass="45777">MATEGEKQTVFDVEAANMLTKELRDVFASGKTRSYEWRISQLKSMIKMCDEHEEDIAYALHQDVSKPKLESIVYEITMLKNSCTLAIKELKQWMMPEKVVAPYNLSIICGLFTNWFLWKMIECNPYHFSLQARTSLLTFPSSAEIVPEPLGVVLVISAWNYPFLLSLDPLVGAIAAGNAMVLKPSEFSPATSSLLAKLLPEYLDISSIKVVEGAVSETSALLEQKWDKIFYTGNGRVGRIVMAAAAKHLTPVVLELGGKSPVVVDSGIDLQIATRRIIAGKWGCNNGQACVSPDYIITTKDCADKLVDSLKKELETFYGKNPLESKDLSRIVNSKHFSRLTKLLDEDNEVSRKIVYGGERDEANLKISPTILVGVPRDSLIMKEEIFGPLLPILIVSIKRSSAHGCIICVCSI</sequence>
<dbReference type="Gene3D" id="3.40.605.10">
    <property type="entry name" value="Aldehyde Dehydrogenase, Chain A, domain 1"/>
    <property type="match status" value="1"/>
</dbReference>
<evidence type="ECO:0000259" key="7">
    <source>
        <dbReference type="Pfam" id="PF00171"/>
    </source>
</evidence>
<accession>A0AAD6WCC4</accession>
<dbReference type="PROSITE" id="PS00687">
    <property type="entry name" value="ALDEHYDE_DEHYDR_GLU"/>
    <property type="match status" value="1"/>
</dbReference>
<gene>
    <name evidence="8" type="ORF">NC653_005840</name>
</gene>
<evidence type="ECO:0000256" key="2">
    <source>
        <dbReference type="ARBA" id="ARBA00023002"/>
    </source>
</evidence>
<feature type="active site" evidence="4 5">
    <location>
        <position position="255"/>
    </location>
</feature>
<reference evidence="8" key="1">
    <citation type="journal article" date="2023" name="Mol. Ecol. Resour.">
        <title>Chromosome-level genome assembly of a triploid poplar Populus alba 'Berolinensis'.</title>
        <authorList>
            <person name="Chen S."/>
            <person name="Yu Y."/>
            <person name="Wang X."/>
            <person name="Wang S."/>
            <person name="Zhang T."/>
            <person name="Zhou Y."/>
            <person name="He R."/>
            <person name="Meng N."/>
            <person name="Wang Y."/>
            <person name="Liu W."/>
            <person name="Liu Z."/>
            <person name="Liu J."/>
            <person name="Guo Q."/>
            <person name="Huang H."/>
            <person name="Sederoff R.R."/>
            <person name="Wang G."/>
            <person name="Qu G."/>
            <person name="Chen S."/>
        </authorList>
    </citation>
    <scope>NUCLEOTIDE SEQUENCE</scope>
    <source>
        <strain evidence="8">SC-2020</strain>
    </source>
</reference>